<keyword evidence="5 15" id="KW-0349">Heme</keyword>
<evidence type="ECO:0000256" key="11">
    <source>
        <dbReference type="ARBA" id="ARBA00023033"/>
    </source>
</evidence>
<dbReference type="GO" id="GO:0043386">
    <property type="term" value="P:mycotoxin biosynthetic process"/>
    <property type="evidence" value="ECO:0007669"/>
    <property type="project" value="UniProtKB-ARBA"/>
</dbReference>
<evidence type="ECO:0000256" key="6">
    <source>
        <dbReference type="ARBA" id="ARBA00022692"/>
    </source>
</evidence>
<dbReference type="OrthoDB" id="1470350at2759"/>
<dbReference type="AlphaFoldDB" id="A0A9W9PKV3"/>
<dbReference type="InterPro" id="IPR036396">
    <property type="entry name" value="Cyt_P450_sf"/>
</dbReference>
<evidence type="ECO:0000256" key="2">
    <source>
        <dbReference type="ARBA" id="ARBA00004370"/>
    </source>
</evidence>
<keyword evidence="9 16" id="KW-0560">Oxidoreductase</keyword>
<dbReference type="GO" id="GO:0004497">
    <property type="term" value="F:monooxygenase activity"/>
    <property type="evidence" value="ECO:0007669"/>
    <property type="project" value="UniProtKB-KW"/>
</dbReference>
<dbReference type="GO" id="GO:1902181">
    <property type="term" value="P:verruculogen biosynthetic process"/>
    <property type="evidence" value="ECO:0007669"/>
    <property type="project" value="UniProtKB-ARBA"/>
</dbReference>
<dbReference type="RefSeq" id="XP_058336049.1">
    <property type="nucleotide sequence ID" value="XM_058470018.1"/>
</dbReference>
<dbReference type="SUPFAM" id="SSF48264">
    <property type="entry name" value="Cytochrome P450"/>
    <property type="match status" value="1"/>
</dbReference>
<dbReference type="Gene3D" id="1.10.630.10">
    <property type="entry name" value="Cytochrome P450"/>
    <property type="match status" value="1"/>
</dbReference>
<evidence type="ECO:0000256" key="7">
    <source>
        <dbReference type="ARBA" id="ARBA00022723"/>
    </source>
</evidence>
<accession>A0A9W9PKV3</accession>
<gene>
    <name evidence="17" type="ORF">N7468_000721</name>
</gene>
<evidence type="ECO:0000313" key="17">
    <source>
        <dbReference type="EMBL" id="KAJ5249270.1"/>
    </source>
</evidence>
<feature type="binding site" description="axial binding residue" evidence="15">
    <location>
        <position position="464"/>
    </location>
    <ligand>
        <name>heme</name>
        <dbReference type="ChEBI" id="CHEBI:30413"/>
    </ligand>
    <ligandPart>
        <name>Fe</name>
        <dbReference type="ChEBI" id="CHEBI:18248"/>
    </ligandPart>
</feature>
<dbReference type="InterPro" id="IPR050121">
    <property type="entry name" value="Cytochrome_P450_monoxygenase"/>
</dbReference>
<comment type="cofactor">
    <cofactor evidence="1 15">
        <name>heme</name>
        <dbReference type="ChEBI" id="CHEBI:30413"/>
    </cofactor>
</comment>
<dbReference type="PANTHER" id="PTHR24305">
    <property type="entry name" value="CYTOCHROME P450"/>
    <property type="match status" value="1"/>
</dbReference>
<dbReference type="FunFam" id="1.10.630.10:FF:000063">
    <property type="entry name" value="Cytochrome P450 monooxygenase"/>
    <property type="match status" value="1"/>
</dbReference>
<dbReference type="InterPro" id="IPR017972">
    <property type="entry name" value="Cyt_P450_CS"/>
</dbReference>
<dbReference type="GO" id="GO:0016020">
    <property type="term" value="C:membrane"/>
    <property type="evidence" value="ECO:0007669"/>
    <property type="project" value="UniProtKB-SubCell"/>
</dbReference>
<comment type="subcellular location">
    <subcellularLocation>
        <location evidence="2">Membrane</location>
    </subcellularLocation>
</comment>
<keyword evidence="18" id="KW-1185">Reference proteome</keyword>
<evidence type="ECO:0000256" key="8">
    <source>
        <dbReference type="ARBA" id="ARBA00022989"/>
    </source>
</evidence>
<evidence type="ECO:0000256" key="12">
    <source>
        <dbReference type="ARBA" id="ARBA00023136"/>
    </source>
</evidence>
<dbReference type="Proteomes" id="UP001150941">
    <property type="component" value="Unassembled WGS sequence"/>
</dbReference>
<dbReference type="PRINTS" id="PR00463">
    <property type="entry name" value="EP450I"/>
</dbReference>
<keyword evidence="12" id="KW-0472">Membrane</keyword>
<keyword evidence="7 15" id="KW-0479">Metal-binding</keyword>
<reference evidence="17" key="2">
    <citation type="journal article" date="2023" name="IMA Fungus">
        <title>Comparative genomic study of the Penicillium genus elucidates a diverse pangenome and 15 lateral gene transfer events.</title>
        <authorList>
            <person name="Petersen C."/>
            <person name="Sorensen T."/>
            <person name="Nielsen M.R."/>
            <person name="Sondergaard T.E."/>
            <person name="Sorensen J.L."/>
            <person name="Fitzpatrick D.A."/>
            <person name="Frisvad J.C."/>
            <person name="Nielsen K.L."/>
        </authorList>
    </citation>
    <scope>NUCLEOTIDE SEQUENCE</scope>
    <source>
        <strain evidence="17">IBT 19713</strain>
    </source>
</reference>
<protein>
    <recommendedName>
        <fullName evidence="13">Cytochrome P450 monooxygenase poxM</fullName>
    </recommendedName>
    <alternativeName>
        <fullName evidence="14">Oxaleimides biosynthesis cluster protein M</fullName>
    </alternativeName>
</protein>
<evidence type="ECO:0000256" key="15">
    <source>
        <dbReference type="PIRSR" id="PIRSR602401-1"/>
    </source>
</evidence>
<dbReference type="PANTHER" id="PTHR24305:SF237">
    <property type="entry name" value="CYTOCHROME P450 MONOOXYGENASE ATNE-RELATED"/>
    <property type="match status" value="1"/>
</dbReference>
<dbReference type="GO" id="GO:0005506">
    <property type="term" value="F:iron ion binding"/>
    <property type="evidence" value="ECO:0007669"/>
    <property type="project" value="InterPro"/>
</dbReference>
<dbReference type="GeneID" id="83197321"/>
<evidence type="ECO:0000256" key="4">
    <source>
        <dbReference type="ARBA" id="ARBA00010617"/>
    </source>
</evidence>
<comment type="caution">
    <text evidence="17">The sequence shown here is derived from an EMBL/GenBank/DDBJ whole genome shotgun (WGS) entry which is preliminary data.</text>
</comment>
<dbReference type="EMBL" id="JAPQKS010000001">
    <property type="protein sequence ID" value="KAJ5249270.1"/>
    <property type="molecule type" value="Genomic_DNA"/>
</dbReference>
<evidence type="ECO:0000256" key="9">
    <source>
        <dbReference type="ARBA" id="ARBA00023002"/>
    </source>
</evidence>
<comment type="pathway">
    <text evidence="3">Secondary metabolite biosynthesis.</text>
</comment>
<dbReference type="InterPro" id="IPR002401">
    <property type="entry name" value="Cyt_P450_E_grp-I"/>
</dbReference>
<evidence type="ECO:0000256" key="5">
    <source>
        <dbReference type="ARBA" id="ARBA00022617"/>
    </source>
</evidence>
<keyword evidence="8" id="KW-1133">Transmembrane helix</keyword>
<evidence type="ECO:0000256" key="3">
    <source>
        <dbReference type="ARBA" id="ARBA00005179"/>
    </source>
</evidence>
<evidence type="ECO:0000256" key="10">
    <source>
        <dbReference type="ARBA" id="ARBA00023004"/>
    </source>
</evidence>
<evidence type="ECO:0000313" key="18">
    <source>
        <dbReference type="Proteomes" id="UP001150941"/>
    </source>
</evidence>
<dbReference type="GO" id="GO:0020037">
    <property type="term" value="F:heme binding"/>
    <property type="evidence" value="ECO:0007669"/>
    <property type="project" value="InterPro"/>
</dbReference>
<keyword evidence="10 15" id="KW-0408">Iron</keyword>
<evidence type="ECO:0000256" key="16">
    <source>
        <dbReference type="RuleBase" id="RU000461"/>
    </source>
</evidence>
<dbReference type="InterPro" id="IPR001128">
    <property type="entry name" value="Cyt_P450"/>
</dbReference>
<proteinExistence type="inferred from homology"/>
<sequence length="521" mass="59785">MSTQSDFDTGLATQLLVQATEHWQQTSTRIILQWAASLVLLRISWLVVYRLYFHPLAEYPGPLLWRISILPSLYYAWTGDRHLVVDKLHKKYGKVLRMEPNLVSICTPNAIKTMYGPGTKFEKAMFYTRGPKEKQLLVNLASTTDKTVHARKRRIISHAMSEAAIRSYEPTILNKIELFCKNLSDPNTFGGAYKNMSRWFSYLTYDIMGQLTFSQSYDMLTKDDHHFIQPLIDSYQHSQVILGTEPKLDQWGLAPLFLLKIMAENKKFRQYVDNQVNTRIALEKAGRGPPDIFKLLLEHKDKETGESMGFKELSDEAVVLIIAASDTTGTALSGLFFYLARYPECYDKLKDEIRTQFSSLDEIVGGPKLLACKYMRACVEEALRMSPGVPGFLTREAPQGASIDGYYFAPQVQVAIPTWTMHRNPEVYPEPQIFKPERWMVDSDVELQKLRSSYYPFSMGTRGCIGKNMAYHTIYLTIARLVYQFEIESRDELPLEFHVKDHFAAGSKDGPYLKFMRRTGA</sequence>
<comment type="similarity">
    <text evidence="4 16">Belongs to the cytochrome P450 family.</text>
</comment>
<dbReference type="GO" id="GO:0016705">
    <property type="term" value="F:oxidoreductase activity, acting on paired donors, with incorporation or reduction of molecular oxygen"/>
    <property type="evidence" value="ECO:0007669"/>
    <property type="project" value="InterPro"/>
</dbReference>
<dbReference type="Pfam" id="PF00067">
    <property type="entry name" value="p450"/>
    <property type="match status" value="1"/>
</dbReference>
<evidence type="ECO:0000256" key="14">
    <source>
        <dbReference type="ARBA" id="ARBA00081244"/>
    </source>
</evidence>
<reference evidence="17" key="1">
    <citation type="submission" date="2022-11" db="EMBL/GenBank/DDBJ databases">
        <authorList>
            <person name="Petersen C."/>
        </authorList>
    </citation>
    <scope>NUCLEOTIDE SEQUENCE</scope>
    <source>
        <strain evidence="17">IBT 19713</strain>
    </source>
</reference>
<keyword evidence="6" id="KW-0812">Transmembrane</keyword>
<organism evidence="17 18">
    <name type="scientific">Penicillium chermesinum</name>
    <dbReference type="NCBI Taxonomy" id="63820"/>
    <lineage>
        <taxon>Eukaryota</taxon>
        <taxon>Fungi</taxon>
        <taxon>Dikarya</taxon>
        <taxon>Ascomycota</taxon>
        <taxon>Pezizomycotina</taxon>
        <taxon>Eurotiomycetes</taxon>
        <taxon>Eurotiomycetidae</taxon>
        <taxon>Eurotiales</taxon>
        <taxon>Aspergillaceae</taxon>
        <taxon>Penicillium</taxon>
    </lineage>
</organism>
<evidence type="ECO:0000256" key="13">
    <source>
        <dbReference type="ARBA" id="ARBA00068045"/>
    </source>
</evidence>
<dbReference type="CDD" id="cd11061">
    <property type="entry name" value="CYP67-like"/>
    <property type="match status" value="1"/>
</dbReference>
<keyword evidence="11 16" id="KW-0503">Monooxygenase</keyword>
<dbReference type="PROSITE" id="PS00086">
    <property type="entry name" value="CYTOCHROME_P450"/>
    <property type="match status" value="1"/>
</dbReference>
<evidence type="ECO:0000256" key="1">
    <source>
        <dbReference type="ARBA" id="ARBA00001971"/>
    </source>
</evidence>
<dbReference type="PRINTS" id="PR00385">
    <property type="entry name" value="P450"/>
</dbReference>
<name>A0A9W9PKV3_9EURO</name>